<accession>A0ABN7VNJ0</accession>
<name>A0ABN7VNJ0_GIGMA</name>
<comment type="caution">
    <text evidence="1">The sequence shown here is derived from an EMBL/GenBank/DDBJ whole genome shotgun (WGS) entry which is preliminary data.</text>
</comment>
<evidence type="ECO:0000313" key="1">
    <source>
        <dbReference type="EMBL" id="CAG8788217.1"/>
    </source>
</evidence>
<gene>
    <name evidence="1" type="ORF">GMARGA_LOCUS20801</name>
</gene>
<evidence type="ECO:0000313" key="2">
    <source>
        <dbReference type="Proteomes" id="UP000789901"/>
    </source>
</evidence>
<protein>
    <submittedName>
        <fullName evidence="1">43006_t:CDS:1</fullName>
    </submittedName>
</protein>
<proteinExistence type="predicted"/>
<organism evidence="1 2">
    <name type="scientific">Gigaspora margarita</name>
    <dbReference type="NCBI Taxonomy" id="4874"/>
    <lineage>
        <taxon>Eukaryota</taxon>
        <taxon>Fungi</taxon>
        <taxon>Fungi incertae sedis</taxon>
        <taxon>Mucoromycota</taxon>
        <taxon>Glomeromycotina</taxon>
        <taxon>Glomeromycetes</taxon>
        <taxon>Diversisporales</taxon>
        <taxon>Gigasporaceae</taxon>
        <taxon>Gigaspora</taxon>
    </lineage>
</organism>
<keyword evidence="2" id="KW-1185">Reference proteome</keyword>
<feature type="non-terminal residue" evidence="1">
    <location>
        <position position="81"/>
    </location>
</feature>
<reference evidence="1 2" key="1">
    <citation type="submission" date="2021-06" db="EMBL/GenBank/DDBJ databases">
        <authorList>
            <person name="Kallberg Y."/>
            <person name="Tangrot J."/>
            <person name="Rosling A."/>
        </authorList>
    </citation>
    <scope>NUCLEOTIDE SEQUENCE [LARGE SCALE GENOMIC DNA]</scope>
    <source>
        <strain evidence="1 2">120-4 pot B 10/14</strain>
    </source>
</reference>
<sequence>MLSLPVPEVSYIQEAEEPKQVNDVSFKEWVNAIRKVWDCYSQEERNLINATDLELDISIEIKRKSKIPLYNNCSISNSELK</sequence>
<dbReference type="EMBL" id="CAJVQB010018599">
    <property type="protein sequence ID" value="CAG8788217.1"/>
    <property type="molecule type" value="Genomic_DNA"/>
</dbReference>
<dbReference type="Proteomes" id="UP000789901">
    <property type="component" value="Unassembled WGS sequence"/>
</dbReference>